<protein>
    <submittedName>
        <fullName evidence="3">Uncharacterized protein LOC112467359</fullName>
    </submittedName>
</protein>
<evidence type="ECO:0000256" key="1">
    <source>
        <dbReference type="SAM" id="MobiDB-lite"/>
    </source>
</evidence>
<evidence type="ECO:0000313" key="3">
    <source>
        <dbReference type="RefSeq" id="XP_024891718.1"/>
    </source>
</evidence>
<dbReference type="RefSeq" id="XP_024891718.1">
    <property type="nucleotide sequence ID" value="XM_025035950.1"/>
</dbReference>
<gene>
    <name evidence="3" type="primary">LOC112467359</name>
</gene>
<proteinExistence type="predicted"/>
<name>A0A6J1RBT6_9HYME</name>
<feature type="compositionally biased region" description="Polar residues" evidence="1">
    <location>
        <begin position="22"/>
        <end position="34"/>
    </location>
</feature>
<feature type="compositionally biased region" description="Low complexity" evidence="1">
    <location>
        <begin position="35"/>
        <end position="52"/>
    </location>
</feature>
<dbReference type="Proteomes" id="UP000504618">
    <property type="component" value="Unplaced"/>
</dbReference>
<accession>A0A6J1RBT6</accession>
<dbReference type="GeneID" id="112467359"/>
<sequence length="106" mass="11930">MDEMFGHKPWINPILTLDSANDIPSGSSICSNSDTTSPSPEMSLSPSLLTSTNERPKKRKKIEETALKDLVAIAKENKEERKNMYEETAARQERLLHILESIANKM</sequence>
<evidence type="ECO:0000313" key="2">
    <source>
        <dbReference type="Proteomes" id="UP000504618"/>
    </source>
</evidence>
<keyword evidence="2" id="KW-1185">Reference proteome</keyword>
<organism evidence="2 3">
    <name type="scientific">Temnothorax curvispinosus</name>
    <dbReference type="NCBI Taxonomy" id="300111"/>
    <lineage>
        <taxon>Eukaryota</taxon>
        <taxon>Metazoa</taxon>
        <taxon>Ecdysozoa</taxon>
        <taxon>Arthropoda</taxon>
        <taxon>Hexapoda</taxon>
        <taxon>Insecta</taxon>
        <taxon>Pterygota</taxon>
        <taxon>Neoptera</taxon>
        <taxon>Endopterygota</taxon>
        <taxon>Hymenoptera</taxon>
        <taxon>Apocrita</taxon>
        <taxon>Aculeata</taxon>
        <taxon>Formicoidea</taxon>
        <taxon>Formicidae</taxon>
        <taxon>Myrmicinae</taxon>
        <taxon>Temnothorax</taxon>
    </lineage>
</organism>
<dbReference type="AlphaFoldDB" id="A0A6J1RBT6"/>
<reference evidence="3" key="1">
    <citation type="submission" date="2025-08" db="UniProtKB">
        <authorList>
            <consortium name="RefSeq"/>
        </authorList>
    </citation>
    <scope>IDENTIFICATION</scope>
    <source>
        <tissue evidence="3">Whole body</tissue>
    </source>
</reference>
<feature type="region of interest" description="Disordered" evidence="1">
    <location>
        <begin position="22"/>
        <end position="61"/>
    </location>
</feature>